<accession>A0ABU8YU43</accession>
<dbReference type="Gene3D" id="3.40.50.300">
    <property type="entry name" value="P-loop containing nucleotide triphosphate hydrolases"/>
    <property type="match status" value="1"/>
</dbReference>
<evidence type="ECO:0000256" key="1">
    <source>
        <dbReference type="SAM" id="Coils"/>
    </source>
</evidence>
<gene>
    <name evidence="2" type="ORF">WMG39_23635</name>
</gene>
<keyword evidence="1" id="KW-0175">Coiled coil</keyword>
<proteinExistence type="predicted"/>
<comment type="caution">
    <text evidence="2">The sequence shown here is derived from an EMBL/GenBank/DDBJ whole genome shotgun (WGS) entry which is preliminary data.</text>
</comment>
<feature type="coiled-coil region" evidence="1">
    <location>
        <begin position="296"/>
        <end position="323"/>
    </location>
</feature>
<organism evidence="2 3">
    <name type="scientific">Microcoleus anatoxicus PTRS2</name>
    <dbReference type="NCBI Taxonomy" id="2705321"/>
    <lineage>
        <taxon>Bacteria</taxon>
        <taxon>Bacillati</taxon>
        <taxon>Cyanobacteriota</taxon>
        <taxon>Cyanophyceae</taxon>
        <taxon>Oscillatoriophycideae</taxon>
        <taxon>Oscillatoriales</taxon>
        <taxon>Microcoleaceae</taxon>
        <taxon>Microcoleus</taxon>
        <taxon>Microcoleus anatoxicus</taxon>
    </lineage>
</organism>
<dbReference type="EMBL" id="JBBLXS010000443">
    <property type="protein sequence ID" value="MEK0187806.1"/>
    <property type="molecule type" value="Genomic_DNA"/>
</dbReference>
<dbReference type="Proteomes" id="UP001384579">
    <property type="component" value="Unassembled WGS sequence"/>
</dbReference>
<dbReference type="RefSeq" id="WP_340541905.1">
    <property type="nucleotide sequence ID" value="NZ_JBBLXS010000443.1"/>
</dbReference>
<dbReference type="InterPro" id="IPR027417">
    <property type="entry name" value="P-loop_NTPase"/>
</dbReference>
<sequence>MLGPRNSGKTVYLGSMFHKLSGQGEWGFFLEIDGEKRKKLNGIYTEVATETKWPPGTDRNEISEWVFTCSINRNGTKYSACQFVYLDYAGGRITEAEMEGGSDFDQKIKSADVLLGLLDGAKICALMRQEREGVVWVINELQNMLNIMTGGIGKPVHFVISKWDIVESSGYSLKQVREKLLESSDAFQNLVTTRKQDRSLTRLIPVSSLGKGFAKPLPGGGMEKILGKLPKPFQVEVPLACVLPDMIQNQQKELAKRGSEVSNRSTKVEADLSGREKFSQNLPGWFKTFPGIKNWAGSAEQKTREAAERSDELRRQKADALNKISDETSALASVLSSFNSIQNQLYISFPDSDLSS</sequence>
<protein>
    <submittedName>
        <fullName evidence="2">Uncharacterized protein</fullName>
    </submittedName>
</protein>
<evidence type="ECO:0000313" key="2">
    <source>
        <dbReference type="EMBL" id="MEK0187806.1"/>
    </source>
</evidence>
<reference evidence="2 3" key="1">
    <citation type="journal article" date="2020" name="Harmful Algae">
        <title>Molecular and morphological characterization of a novel dihydroanatoxin-a producing Microcoleus species (cyanobacteria) from the Russian River, California, USA.</title>
        <authorList>
            <person name="Conklin K.Y."/>
            <person name="Stancheva R."/>
            <person name="Otten T.G."/>
            <person name="Fadness R."/>
            <person name="Boyer G.L."/>
            <person name="Read B."/>
            <person name="Zhang X."/>
            <person name="Sheath R.G."/>
        </authorList>
    </citation>
    <scope>NUCLEOTIDE SEQUENCE [LARGE SCALE GENOMIC DNA]</scope>
    <source>
        <strain evidence="2 3">PTRS2</strain>
    </source>
</reference>
<evidence type="ECO:0000313" key="3">
    <source>
        <dbReference type="Proteomes" id="UP001384579"/>
    </source>
</evidence>
<keyword evidence="3" id="KW-1185">Reference proteome</keyword>
<name>A0ABU8YU43_9CYAN</name>
<dbReference type="SUPFAM" id="SSF52540">
    <property type="entry name" value="P-loop containing nucleoside triphosphate hydrolases"/>
    <property type="match status" value="1"/>
</dbReference>